<organism evidence="4 5">
    <name type="scientific">Triparma verrucosa</name>
    <dbReference type="NCBI Taxonomy" id="1606542"/>
    <lineage>
        <taxon>Eukaryota</taxon>
        <taxon>Sar</taxon>
        <taxon>Stramenopiles</taxon>
        <taxon>Ochrophyta</taxon>
        <taxon>Bolidophyceae</taxon>
        <taxon>Parmales</taxon>
        <taxon>Triparmaceae</taxon>
        <taxon>Triparma</taxon>
    </lineage>
</organism>
<dbReference type="AlphaFoldDB" id="A0A9W6ZFA9"/>
<evidence type="ECO:0000256" key="2">
    <source>
        <dbReference type="SAM" id="Phobius"/>
    </source>
</evidence>
<dbReference type="InterPro" id="IPR003593">
    <property type="entry name" value="AAA+_ATPase"/>
</dbReference>
<name>A0A9W6ZFA9_9STRA</name>
<dbReference type="GO" id="GO:0009535">
    <property type="term" value="C:chloroplast thylakoid membrane"/>
    <property type="evidence" value="ECO:0007669"/>
    <property type="project" value="TreeGrafter"/>
</dbReference>
<comment type="caution">
    <text evidence="4">The sequence shown here is derived from an EMBL/GenBank/DDBJ whole genome shotgun (WGS) entry which is preliminary data.</text>
</comment>
<dbReference type="GO" id="GO:0004176">
    <property type="term" value="F:ATP-dependent peptidase activity"/>
    <property type="evidence" value="ECO:0007669"/>
    <property type="project" value="TreeGrafter"/>
</dbReference>
<dbReference type="Gene3D" id="3.40.50.300">
    <property type="entry name" value="P-loop containing nucleotide triphosphate hydrolases"/>
    <property type="match status" value="1"/>
</dbReference>
<dbReference type="GO" id="GO:0016887">
    <property type="term" value="F:ATP hydrolysis activity"/>
    <property type="evidence" value="ECO:0007669"/>
    <property type="project" value="InterPro"/>
</dbReference>
<dbReference type="FunFam" id="3.40.50.300:FF:002568">
    <property type="entry name" value="Cell division protein (FtsH)"/>
    <property type="match status" value="1"/>
</dbReference>
<dbReference type="GO" id="GO:0005524">
    <property type="term" value="F:ATP binding"/>
    <property type="evidence" value="ECO:0007669"/>
    <property type="project" value="InterPro"/>
</dbReference>
<feature type="compositionally biased region" description="Acidic residues" evidence="1">
    <location>
        <begin position="613"/>
        <end position="640"/>
    </location>
</feature>
<dbReference type="GO" id="GO:0006508">
    <property type="term" value="P:proteolysis"/>
    <property type="evidence" value="ECO:0007669"/>
    <property type="project" value="TreeGrafter"/>
</dbReference>
<keyword evidence="2" id="KW-0812">Transmembrane</keyword>
<dbReference type="InterPro" id="IPR041569">
    <property type="entry name" value="AAA_lid_3"/>
</dbReference>
<accession>A0A9W6ZFA9</accession>
<dbReference type="PANTHER" id="PTHR23076:SF113">
    <property type="entry name" value="ATP-DEPENDENT ZINC METALLOPROTEASE FTSH 1, CHLOROPLASTIC-RELATED"/>
    <property type="match status" value="1"/>
</dbReference>
<keyword evidence="2" id="KW-0472">Membrane</keyword>
<feature type="transmembrane region" description="Helical" evidence="2">
    <location>
        <begin position="56"/>
        <end position="76"/>
    </location>
</feature>
<evidence type="ECO:0000256" key="1">
    <source>
        <dbReference type="SAM" id="MobiDB-lite"/>
    </source>
</evidence>
<sequence>MHDSPNNNNNNNWLRLKLKLRTALTKLSKVPQAFAQAFKLFKAYFFPRRKNLPLKLYIFVITVRLSILASLLLILFRNLRPYMLFLPVVAPTQTPQTAVQVSFTTFLKSLELSGGKTTCSVLVPSSGTKIMAQITTQQTNGNKVQKYISTILPPSTSQILYDKVLKHPSIKLFTPGPTAAEKLSKSLLTLIPIAYCLVVYQMFKKMSPTSSSPPSSYIKSTGVTFSDVVGQDTAKLEIKEVLSIFQNPKTYGDNGVNPIKGALLVGPPGTGKTLLAKAIAGEARIPFYGVSGSEFIEVYVGRGAQRVRKLFAEADKTGGIVFIDELDAVGRRRGLGGRDEQEQTLNQLLTCLDGMGSRNVLVVAATNRYEVLDEALVRPGRFDRIVRVELPDELGRRELLVKKCERFEEIKVDLGKIAKRMEGASGAEIEGVVNEAAVRRFSLALLALTVTNVTARQLEDEDEDEASDANNGVDWEETVGNGLKITYQRCANQLNILNDGEEGNGNDNGEYTATAERKRFVEVKVEDSNNHAGYVVMSLNSYLVAQLARIENEIESACNYCPGWNVDGSNSEDWAGGYCAAYSMEYATGWSNWYSANCDEDCQAEGSGQGQEQEQEEQEEEEEEQEEEQDEDESQDEESGDERRLRATRTRKLKNNSETGAYTNLDSFCMNCMNDCDEDGDVQKSLKIWQDFSEAECTETEVPSSTYNSDGELINYFIGPFCNGNTDEIKLGVFLDEYCTMVLDVHAGYVIAQIEDYQDEDATATSTHNGVAVYGDSEAENLAWVSEVFRDFWTVEFSCDENNNNDAPSYLATSDEQEEENEDEVEFSEVCSTMLQYSFGCTGEILGYYNENTVAACSFVKLLKECTSVNYISECTSTMIDLQGDTYAVSEGETMDMWAKQAAGHSGSGSNKLQKTVLSLTIPATAILGILACFYAGKISGDGKGSVELSRQGGAMA</sequence>
<reference evidence="5" key="1">
    <citation type="journal article" date="2023" name="Commun. Biol.">
        <title>Genome analysis of Parmales, the sister group of diatoms, reveals the evolutionary specialization of diatoms from phago-mixotrophs to photoautotrophs.</title>
        <authorList>
            <person name="Ban H."/>
            <person name="Sato S."/>
            <person name="Yoshikawa S."/>
            <person name="Yamada K."/>
            <person name="Nakamura Y."/>
            <person name="Ichinomiya M."/>
            <person name="Sato N."/>
            <person name="Blanc-Mathieu R."/>
            <person name="Endo H."/>
            <person name="Kuwata A."/>
            <person name="Ogata H."/>
        </authorList>
    </citation>
    <scope>NUCLEOTIDE SEQUENCE [LARGE SCALE GENOMIC DNA]</scope>
    <source>
        <strain evidence="5">NIES 3699</strain>
    </source>
</reference>
<keyword evidence="5" id="KW-1185">Reference proteome</keyword>
<dbReference type="SMART" id="SM00382">
    <property type="entry name" value="AAA"/>
    <property type="match status" value="1"/>
</dbReference>
<keyword evidence="2" id="KW-1133">Transmembrane helix</keyword>
<dbReference type="PANTHER" id="PTHR23076">
    <property type="entry name" value="METALLOPROTEASE M41 FTSH"/>
    <property type="match status" value="1"/>
</dbReference>
<dbReference type="PROSITE" id="PS00674">
    <property type="entry name" value="AAA"/>
    <property type="match status" value="1"/>
</dbReference>
<dbReference type="InterPro" id="IPR003959">
    <property type="entry name" value="ATPase_AAA_core"/>
</dbReference>
<dbReference type="Proteomes" id="UP001165160">
    <property type="component" value="Unassembled WGS sequence"/>
</dbReference>
<evidence type="ECO:0000313" key="5">
    <source>
        <dbReference type="Proteomes" id="UP001165160"/>
    </source>
</evidence>
<protein>
    <recommendedName>
        <fullName evidence="3">AAA+ ATPase domain-containing protein</fullName>
    </recommendedName>
</protein>
<dbReference type="Pfam" id="PF00004">
    <property type="entry name" value="AAA"/>
    <property type="match status" value="1"/>
</dbReference>
<proteinExistence type="predicted"/>
<dbReference type="InterPro" id="IPR003960">
    <property type="entry name" value="ATPase_AAA_CS"/>
</dbReference>
<dbReference type="Pfam" id="PF17862">
    <property type="entry name" value="AAA_lid_3"/>
    <property type="match status" value="1"/>
</dbReference>
<evidence type="ECO:0000313" key="4">
    <source>
        <dbReference type="EMBL" id="GMH49464.1"/>
    </source>
</evidence>
<dbReference type="SUPFAM" id="SSF52540">
    <property type="entry name" value="P-loop containing nucleoside triphosphate hydrolases"/>
    <property type="match status" value="1"/>
</dbReference>
<dbReference type="EMBL" id="BRXX01000596">
    <property type="protein sequence ID" value="GMH49464.1"/>
    <property type="molecule type" value="Genomic_DNA"/>
</dbReference>
<gene>
    <name evidence="4" type="ORF">TrVE_jg4490</name>
</gene>
<feature type="domain" description="AAA+ ATPase" evidence="3">
    <location>
        <begin position="258"/>
        <end position="392"/>
    </location>
</feature>
<feature type="region of interest" description="Disordered" evidence="1">
    <location>
        <begin position="602"/>
        <end position="651"/>
    </location>
</feature>
<dbReference type="InterPro" id="IPR027417">
    <property type="entry name" value="P-loop_NTPase"/>
</dbReference>
<evidence type="ECO:0000259" key="3">
    <source>
        <dbReference type="SMART" id="SM00382"/>
    </source>
</evidence>
<dbReference type="Gene3D" id="1.10.8.60">
    <property type="match status" value="1"/>
</dbReference>